<dbReference type="PRINTS" id="PR00313">
    <property type="entry name" value="CABNDNGRPT"/>
</dbReference>
<dbReference type="AlphaFoldDB" id="A0A1H2AKY3"/>
<proteinExistence type="predicted"/>
<evidence type="ECO:0000256" key="2">
    <source>
        <dbReference type="ARBA" id="ARBA00022525"/>
    </source>
</evidence>
<evidence type="ECO:0000256" key="3">
    <source>
        <dbReference type="ARBA" id="ARBA00022837"/>
    </source>
</evidence>
<dbReference type="PANTHER" id="PTHR38340:SF1">
    <property type="entry name" value="S-LAYER PROTEIN"/>
    <property type="match status" value="1"/>
</dbReference>
<dbReference type="PROSITE" id="PS00330">
    <property type="entry name" value="HEMOLYSIN_CALCIUM"/>
    <property type="match status" value="3"/>
</dbReference>
<protein>
    <submittedName>
        <fullName evidence="4">Hemolysin-type calcium-binding repeat-containing protein</fullName>
    </submittedName>
</protein>
<dbReference type="Gene3D" id="2.150.10.10">
    <property type="entry name" value="Serralysin-like metalloprotease, C-terminal"/>
    <property type="match status" value="2"/>
</dbReference>
<dbReference type="EMBL" id="LT629762">
    <property type="protein sequence ID" value="SDT46507.1"/>
    <property type="molecule type" value="Genomic_DNA"/>
</dbReference>
<keyword evidence="2" id="KW-0964">Secreted</keyword>
<organism evidence="4 5">
    <name type="scientific">Pseudomonas prosekii</name>
    <dbReference type="NCBI Taxonomy" id="1148509"/>
    <lineage>
        <taxon>Bacteria</taxon>
        <taxon>Pseudomonadati</taxon>
        <taxon>Pseudomonadota</taxon>
        <taxon>Gammaproteobacteria</taxon>
        <taxon>Pseudomonadales</taxon>
        <taxon>Pseudomonadaceae</taxon>
        <taxon>Pseudomonas</taxon>
    </lineage>
</organism>
<dbReference type="RefSeq" id="WP_092279451.1">
    <property type="nucleotide sequence ID" value="NZ_LT629762.1"/>
</dbReference>
<name>A0A1H2AKY3_9PSED</name>
<dbReference type="Pfam" id="PF00353">
    <property type="entry name" value="HemolysinCabind"/>
    <property type="match status" value="3"/>
</dbReference>
<gene>
    <name evidence="4" type="ORF">SAMN05216222_4524</name>
</gene>
<dbReference type="InterPro" id="IPR018511">
    <property type="entry name" value="Hemolysin-typ_Ca-bd_CS"/>
</dbReference>
<accession>A0A1H2AKY3</accession>
<sequence>MLTNYFALIADIIRQESAATGMLLQDTARELLSSNTTHSDGDWWAVHGNDPFYVAEQLYKTITGDPTAERPELLCGNIVNVFSGLCAELGLQKRSIWTYSDSQGFFQGHTYLEIFNTTSNKWEIQDADYNVYYTDIRTGERVGVMDMMNADDVEYFIPNNAHGSGWASTGADPLRQANLYAAQMITSENTLYTSNDSLSDTLLDSIANALNGVFNYTVESMPGNLDIKHFTDSDAITANGRATITGTSAADFISYDGVTNLPILASLIGGAGDDTLALRLSAGQLYGNEGNDVLIGGQYTDLLVGGTGDDYLSGGGGADQYAFAKGDGFNDTIESFGIGADQLLFLSVTGTGGTGRTQISEREFNLRVDQKLTADGVYLRYDTDGDARFDGGMLIEGRTSLLTTSDATFLFNADPLKGFNTSAVAANPGSGYAEKITGTNTADKIIYTGTLGAELAGSVTGLNSGNDIIQSHSDASCSLYGHDGDDVLVGGGGNDFIVGGTGNDLLIGGKGQDIFVFNAGSGSDTIQDFKQGEDILYIYGWTTAKAVTQTLQSDGLVVTFDTAGDGGHGGNITLLGQTTLLNDSDLYFA</sequence>
<comment type="subcellular location">
    <subcellularLocation>
        <location evidence="1">Secreted</location>
    </subcellularLocation>
</comment>
<dbReference type="GO" id="GO:0005509">
    <property type="term" value="F:calcium ion binding"/>
    <property type="evidence" value="ECO:0007669"/>
    <property type="project" value="InterPro"/>
</dbReference>
<dbReference type="PANTHER" id="PTHR38340">
    <property type="entry name" value="S-LAYER PROTEIN"/>
    <property type="match status" value="1"/>
</dbReference>
<dbReference type="STRING" id="1148509.SAMN05216222_4524"/>
<evidence type="ECO:0000313" key="4">
    <source>
        <dbReference type="EMBL" id="SDT46507.1"/>
    </source>
</evidence>
<dbReference type="InterPro" id="IPR050557">
    <property type="entry name" value="RTX_toxin/Mannuronan_C5-epim"/>
</dbReference>
<keyword evidence="3" id="KW-0106">Calcium</keyword>
<evidence type="ECO:0000313" key="5">
    <source>
        <dbReference type="Proteomes" id="UP000198481"/>
    </source>
</evidence>
<dbReference type="InterPro" id="IPR001343">
    <property type="entry name" value="Hemolysn_Ca-bd"/>
</dbReference>
<dbReference type="InterPro" id="IPR011049">
    <property type="entry name" value="Serralysin-like_metalloprot_C"/>
</dbReference>
<dbReference type="GO" id="GO:0005576">
    <property type="term" value="C:extracellular region"/>
    <property type="evidence" value="ECO:0007669"/>
    <property type="project" value="UniProtKB-SubCell"/>
</dbReference>
<dbReference type="SUPFAM" id="SSF51120">
    <property type="entry name" value="beta-Roll"/>
    <property type="match status" value="2"/>
</dbReference>
<evidence type="ECO:0000256" key="1">
    <source>
        <dbReference type="ARBA" id="ARBA00004613"/>
    </source>
</evidence>
<reference evidence="5" key="1">
    <citation type="submission" date="2016-10" db="EMBL/GenBank/DDBJ databases">
        <authorList>
            <person name="Varghese N."/>
            <person name="Submissions S."/>
        </authorList>
    </citation>
    <scope>NUCLEOTIDE SEQUENCE [LARGE SCALE GENOMIC DNA]</scope>
    <source>
        <strain evidence="5">LMG 26867</strain>
    </source>
</reference>
<dbReference type="Proteomes" id="UP000198481">
    <property type="component" value="Chromosome I"/>
</dbReference>